<dbReference type="SUPFAM" id="SSF47928">
    <property type="entry name" value="N-terminal domain of the delta subunit of the F1F0-ATP synthase"/>
    <property type="match status" value="1"/>
</dbReference>
<organism evidence="8 9">
    <name type="scientific">Gemella bergeri ATCC 700627</name>
    <dbReference type="NCBI Taxonomy" id="1321820"/>
    <lineage>
        <taxon>Bacteria</taxon>
        <taxon>Bacillati</taxon>
        <taxon>Bacillota</taxon>
        <taxon>Bacilli</taxon>
        <taxon>Bacillales</taxon>
        <taxon>Gemellaceae</taxon>
        <taxon>Gemella</taxon>
    </lineage>
</organism>
<dbReference type="GO" id="GO:0046933">
    <property type="term" value="F:proton-transporting ATP synthase activity, rotational mechanism"/>
    <property type="evidence" value="ECO:0007669"/>
    <property type="project" value="UniProtKB-UniRule"/>
</dbReference>
<dbReference type="InterPro" id="IPR000711">
    <property type="entry name" value="ATPase_OSCP/dsu"/>
</dbReference>
<keyword evidence="7" id="KW-0139">CF(1)</keyword>
<keyword evidence="5 7" id="KW-0472">Membrane</keyword>
<dbReference type="Proteomes" id="UP000016637">
    <property type="component" value="Unassembled WGS sequence"/>
</dbReference>
<evidence type="ECO:0000256" key="2">
    <source>
        <dbReference type="ARBA" id="ARBA00022448"/>
    </source>
</evidence>
<dbReference type="AlphaFoldDB" id="U2QQC0"/>
<dbReference type="HOGENOM" id="CLU_085114_4_2_9"/>
<dbReference type="PANTHER" id="PTHR11910">
    <property type="entry name" value="ATP SYNTHASE DELTA CHAIN"/>
    <property type="match status" value="1"/>
</dbReference>
<evidence type="ECO:0000256" key="4">
    <source>
        <dbReference type="ARBA" id="ARBA00023065"/>
    </source>
</evidence>
<proteinExistence type="inferred from homology"/>
<dbReference type="Gene3D" id="1.10.520.20">
    <property type="entry name" value="N-terminal domain of the delta subunit of the F1F0-ATP synthase"/>
    <property type="match status" value="1"/>
</dbReference>
<dbReference type="PRINTS" id="PR00125">
    <property type="entry name" value="ATPASEDELTA"/>
</dbReference>
<accession>U2QQC0</accession>
<name>U2QQC0_9BACL</name>
<comment type="function">
    <text evidence="7">F(1)F(0) ATP synthase produces ATP from ADP in the presence of a proton or sodium gradient. F-type ATPases consist of two structural domains, F(1) containing the extramembraneous catalytic core and F(0) containing the membrane proton channel, linked together by a central stalk and a peripheral stalk. During catalysis, ATP synthesis in the catalytic domain of F(1) is coupled via a rotary mechanism of the central stalk subunits to proton translocation.</text>
</comment>
<evidence type="ECO:0000256" key="1">
    <source>
        <dbReference type="ARBA" id="ARBA00004370"/>
    </source>
</evidence>
<dbReference type="HAMAP" id="MF_01416">
    <property type="entry name" value="ATP_synth_delta_bact"/>
    <property type="match status" value="1"/>
</dbReference>
<evidence type="ECO:0000256" key="7">
    <source>
        <dbReference type="HAMAP-Rule" id="MF_01416"/>
    </source>
</evidence>
<dbReference type="GO" id="GO:0005886">
    <property type="term" value="C:plasma membrane"/>
    <property type="evidence" value="ECO:0007669"/>
    <property type="project" value="UniProtKB-SubCell"/>
</dbReference>
<keyword evidence="4 7" id="KW-0406">Ion transport</keyword>
<evidence type="ECO:0000313" key="8">
    <source>
        <dbReference type="EMBL" id="ERK58701.1"/>
    </source>
</evidence>
<comment type="caution">
    <text evidence="8">The sequence shown here is derived from an EMBL/GenBank/DDBJ whole genome shotgun (WGS) entry which is preliminary data.</text>
</comment>
<comment type="subcellular location">
    <subcellularLocation>
        <location evidence="7">Cell membrane</location>
        <topology evidence="7">Peripheral membrane protein</topology>
    </subcellularLocation>
    <subcellularLocation>
        <location evidence="1">Membrane</location>
    </subcellularLocation>
</comment>
<dbReference type="eggNOG" id="COG0712">
    <property type="taxonomic scope" value="Bacteria"/>
</dbReference>
<dbReference type="GO" id="GO:0045259">
    <property type="term" value="C:proton-transporting ATP synthase complex"/>
    <property type="evidence" value="ECO:0007669"/>
    <property type="project" value="UniProtKB-KW"/>
</dbReference>
<dbReference type="PATRIC" id="fig|1321820.3.peg.712"/>
<dbReference type="RefSeq" id="WP_021753373.1">
    <property type="nucleotide sequence ID" value="NZ_KI271860.1"/>
</dbReference>
<keyword evidence="7" id="KW-1003">Cell membrane</keyword>
<keyword evidence="2 7" id="KW-0813">Transport</keyword>
<dbReference type="NCBIfam" id="TIGR01145">
    <property type="entry name" value="ATP_synt_delta"/>
    <property type="match status" value="1"/>
</dbReference>
<comment type="similarity">
    <text evidence="7">Belongs to the ATPase delta chain family.</text>
</comment>
<evidence type="ECO:0000313" key="9">
    <source>
        <dbReference type="Proteomes" id="UP000016637"/>
    </source>
</evidence>
<dbReference type="EMBL" id="AWVP01000044">
    <property type="protein sequence ID" value="ERK58701.1"/>
    <property type="molecule type" value="Genomic_DNA"/>
</dbReference>
<keyword evidence="6 7" id="KW-0066">ATP synthesis</keyword>
<protein>
    <recommendedName>
        <fullName evidence="7">ATP synthase subunit delta</fullName>
    </recommendedName>
    <alternativeName>
        <fullName evidence="7">ATP synthase F(1) sector subunit delta</fullName>
    </alternativeName>
    <alternativeName>
        <fullName evidence="7">F-type ATPase subunit delta</fullName>
        <shortName evidence="7">F-ATPase subunit delta</shortName>
    </alternativeName>
</protein>
<comment type="function">
    <text evidence="7">This protein is part of the stalk that links CF(0) to CF(1). It either transmits conformational changes from CF(0) to CF(1) or is implicated in proton conduction.</text>
</comment>
<sequence length="179" mass="20061">MSKSVLANKIGDSLFDVARDSSSLEEVLNDLKEVALAITSNDDFITLMNNPNIEKKQKIELIDAAFINVNRNVVNVAKILAGNLQISLINFVLEEFEERFNRYSKNILVRVESASQLTQEQISELKEKLKAKLQLDNVEVSNVIDKSLIGGLKITYNNKVIDASIKARLNSIKKQISNI</sequence>
<reference evidence="8 9" key="1">
    <citation type="submission" date="2013-08" db="EMBL/GenBank/DDBJ databases">
        <authorList>
            <person name="Weinstock G."/>
            <person name="Sodergren E."/>
            <person name="Wylie T."/>
            <person name="Fulton L."/>
            <person name="Fulton R."/>
            <person name="Fronick C."/>
            <person name="O'Laughlin M."/>
            <person name="Godfrey J."/>
            <person name="Miner T."/>
            <person name="Herter B."/>
            <person name="Appelbaum E."/>
            <person name="Cordes M."/>
            <person name="Lek S."/>
            <person name="Wollam A."/>
            <person name="Pepin K.H."/>
            <person name="Palsikar V.B."/>
            <person name="Mitreva M."/>
            <person name="Wilson R.K."/>
        </authorList>
    </citation>
    <scope>NUCLEOTIDE SEQUENCE [LARGE SCALE GENOMIC DNA]</scope>
    <source>
        <strain evidence="8 9">ATCC 700627</strain>
    </source>
</reference>
<evidence type="ECO:0000256" key="5">
    <source>
        <dbReference type="ARBA" id="ARBA00023136"/>
    </source>
</evidence>
<keyword evidence="3 7" id="KW-0375">Hydrogen ion transport</keyword>
<gene>
    <name evidence="7" type="primary">atpH</name>
    <name evidence="8" type="ORF">HMPREF1983_00728</name>
</gene>
<evidence type="ECO:0000256" key="3">
    <source>
        <dbReference type="ARBA" id="ARBA00022781"/>
    </source>
</evidence>
<dbReference type="InterPro" id="IPR026015">
    <property type="entry name" value="ATP_synth_OSCP/delta_N_sf"/>
</dbReference>
<keyword evidence="9" id="KW-1185">Reference proteome</keyword>
<evidence type="ECO:0000256" key="6">
    <source>
        <dbReference type="ARBA" id="ARBA00023310"/>
    </source>
</evidence>
<dbReference type="Pfam" id="PF00213">
    <property type="entry name" value="OSCP"/>
    <property type="match status" value="1"/>
</dbReference>